<dbReference type="Pfam" id="PF04017">
    <property type="entry name" value="DUF366"/>
    <property type="match status" value="1"/>
</dbReference>
<evidence type="ECO:0000313" key="1">
    <source>
        <dbReference type="EMBL" id="KPQ45156.1"/>
    </source>
</evidence>
<name>A0A0P8E3N4_9EURY</name>
<evidence type="ECO:0008006" key="3">
    <source>
        <dbReference type="Google" id="ProtNLM"/>
    </source>
</evidence>
<sequence length="197" mass="21891">MSYKNNKYPPIMNSIILPNAIKYDGSQIAPLWAYSMGIKGDSIVIFHGPMDVTFENMKDFEDETAGKTIKGNDLIHFIVERFDSPASMRLAYYMQRLLIVNIRDVLGKHGIKTTRNGDDLFVDNGKLTVSIASAGVTSEKIHCGINITTQGTPHDIRTAALTDIGIKDWKAVAKDIADNFVREIEDIEGDIVKTKSL</sequence>
<dbReference type="Proteomes" id="UP000050360">
    <property type="component" value="Unassembled WGS sequence"/>
</dbReference>
<reference evidence="1 2" key="1">
    <citation type="submission" date="2015-09" db="EMBL/GenBank/DDBJ databases">
        <title>A metagenomics-based metabolic model of nitrate-dependent anaerobic oxidation of methane by Methanoperedens-like archaea.</title>
        <authorList>
            <person name="Arshad A."/>
            <person name="Speth D.R."/>
            <person name="De Graaf R.M."/>
            <person name="Op Den Camp H.J."/>
            <person name="Jetten M.S."/>
            <person name="Welte C.U."/>
        </authorList>
    </citation>
    <scope>NUCLEOTIDE SEQUENCE [LARGE SCALE GENOMIC DNA]</scope>
</reference>
<dbReference type="AlphaFoldDB" id="A0A0P8E3N4"/>
<dbReference type="SUPFAM" id="SSF55681">
    <property type="entry name" value="Class II aaRS and biotin synthetases"/>
    <property type="match status" value="1"/>
</dbReference>
<dbReference type="InterPro" id="IPR007162">
    <property type="entry name" value="DUF366"/>
</dbReference>
<gene>
    <name evidence="1" type="ORF">MPEBLZ_00239</name>
</gene>
<dbReference type="InterPro" id="IPR045864">
    <property type="entry name" value="aa-tRNA-synth_II/BPL/LPL"/>
</dbReference>
<organism evidence="1 2">
    <name type="scientific">Candidatus Methanoperedens nitratireducens</name>
    <dbReference type="NCBI Taxonomy" id="1392998"/>
    <lineage>
        <taxon>Archaea</taxon>
        <taxon>Methanobacteriati</taxon>
        <taxon>Methanobacteriota</taxon>
        <taxon>Stenosarchaea group</taxon>
        <taxon>Methanomicrobia</taxon>
        <taxon>Methanosarcinales</taxon>
        <taxon>ANME-2 cluster</taxon>
        <taxon>Candidatus Methanoperedentaceae</taxon>
        <taxon>Candidatus Methanoperedens</taxon>
    </lineage>
</organism>
<dbReference type="Gene3D" id="3.30.930.10">
    <property type="entry name" value="Bira Bifunctional Protein, Domain 2"/>
    <property type="match status" value="1"/>
</dbReference>
<protein>
    <recommendedName>
        <fullName evidence="3">DUF366 domain-containing protein</fullName>
    </recommendedName>
</protein>
<proteinExistence type="predicted"/>
<dbReference type="EMBL" id="LKCM01000019">
    <property type="protein sequence ID" value="KPQ45156.1"/>
    <property type="molecule type" value="Genomic_DNA"/>
</dbReference>
<comment type="caution">
    <text evidence="1">The sequence shown here is derived from an EMBL/GenBank/DDBJ whole genome shotgun (WGS) entry which is preliminary data.</text>
</comment>
<dbReference type="PIRSF" id="PIRSF006503">
    <property type="entry name" value="UCP006503"/>
    <property type="match status" value="1"/>
</dbReference>
<accession>A0A0P8E3N4</accession>
<evidence type="ECO:0000313" key="2">
    <source>
        <dbReference type="Proteomes" id="UP000050360"/>
    </source>
</evidence>